<evidence type="ECO:0000256" key="3">
    <source>
        <dbReference type="ARBA" id="ARBA00022989"/>
    </source>
</evidence>
<evidence type="ECO:0000313" key="6">
    <source>
        <dbReference type="EMBL" id="KZD21753.1"/>
    </source>
</evidence>
<keyword evidence="7" id="KW-1185">Reference proteome</keyword>
<keyword evidence="6" id="KW-0489">Methyltransferase</keyword>
<evidence type="ECO:0000256" key="1">
    <source>
        <dbReference type="ARBA" id="ARBA00004127"/>
    </source>
</evidence>
<feature type="transmembrane region" description="Helical" evidence="5">
    <location>
        <begin position="106"/>
        <end position="126"/>
    </location>
</feature>
<dbReference type="PANTHER" id="PTHR43847">
    <property type="entry name" value="BLL3993 PROTEIN"/>
    <property type="match status" value="1"/>
</dbReference>
<name>A0A163Y3M6_9BRAD</name>
<protein>
    <submittedName>
        <fullName evidence="6">Isoprenylcysteine carboxyl methyltransferase</fullName>
    </submittedName>
</protein>
<evidence type="ECO:0000256" key="4">
    <source>
        <dbReference type="ARBA" id="ARBA00023136"/>
    </source>
</evidence>
<evidence type="ECO:0000256" key="5">
    <source>
        <dbReference type="SAM" id="Phobius"/>
    </source>
</evidence>
<dbReference type="Proteomes" id="UP000076574">
    <property type="component" value="Unassembled WGS sequence"/>
</dbReference>
<dbReference type="STRING" id="943830.A4A58_11505"/>
<dbReference type="InterPro" id="IPR007318">
    <property type="entry name" value="Phopholipid_MeTrfase"/>
</dbReference>
<proteinExistence type="predicted"/>
<keyword evidence="2 5" id="KW-0812">Transmembrane</keyword>
<dbReference type="GO" id="GO:0032259">
    <property type="term" value="P:methylation"/>
    <property type="evidence" value="ECO:0007669"/>
    <property type="project" value="UniProtKB-KW"/>
</dbReference>
<dbReference type="PANTHER" id="PTHR43847:SF1">
    <property type="entry name" value="BLL3993 PROTEIN"/>
    <property type="match status" value="1"/>
</dbReference>
<dbReference type="Gene3D" id="1.20.120.1630">
    <property type="match status" value="1"/>
</dbReference>
<gene>
    <name evidence="6" type="ORF">A4A58_11505</name>
</gene>
<keyword evidence="4 5" id="KW-0472">Membrane</keyword>
<feature type="transmembrane region" description="Helical" evidence="5">
    <location>
        <begin position="76"/>
        <end position="94"/>
    </location>
</feature>
<feature type="transmembrane region" description="Helical" evidence="5">
    <location>
        <begin position="6"/>
        <end position="24"/>
    </location>
</feature>
<dbReference type="Pfam" id="PF04191">
    <property type="entry name" value="PEMT"/>
    <property type="match status" value="1"/>
</dbReference>
<feature type="transmembrane region" description="Helical" evidence="5">
    <location>
        <begin position="31"/>
        <end position="51"/>
    </location>
</feature>
<dbReference type="RefSeq" id="WP_068735680.1">
    <property type="nucleotide sequence ID" value="NZ_LVYV01000034.1"/>
</dbReference>
<dbReference type="AlphaFoldDB" id="A0A163Y3M6"/>
<comment type="caution">
    <text evidence="6">The sequence shown here is derived from an EMBL/GenBank/DDBJ whole genome shotgun (WGS) entry which is preliminary data.</text>
</comment>
<keyword evidence="6" id="KW-0808">Transferase</keyword>
<organism evidence="6 7">
    <name type="scientific">Tardiphaga robiniae</name>
    <dbReference type="NCBI Taxonomy" id="943830"/>
    <lineage>
        <taxon>Bacteria</taxon>
        <taxon>Pseudomonadati</taxon>
        <taxon>Pseudomonadota</taxon>
        <taxon>Alphaproteobacteria</taxon>
        <taxon>Hyphomicrobiales</taxon>
        <taxon>Nitrobacteraceae</taxon>
        <taxon>Tardiphaga</taxon>
    </lineage>
</organism>
<comment type="subcellular location">
    <subcellularLocation>
        <location evidence="1">Endomembrane system</location>
        <topology evidence="1">Multi-pass membrane protein</topology>
    </subcellularLocation>
</comment>
<evidence type="ECO:0000256" key="2">
    <source>
        <dbReference type="ARBA" id="ARBA00022692"/>
    </source>
</evidence>
<accession>A0A163Y3M6</accession>
<feature type="transmembrane region" description="Helical" evidence="5">
    <location>
        <begin position="164"/>
        <end position="192"/>
    </location>
</feature>
<dbReference type="GO" id="GO:0008168">
    <property type="term" value="F:methyltransferase activity"/>
    <property type="evidence" value="ECO:0007669"/>
    <property type="project" value="UniProtKB-KW"/>
</dbReference>
<evidence type="ECO:0000313" key="7">
    <source>
        <dbReference type="Proteomes" id="UP000076574"/>
    </source>
</evidence>
<keyword evidence="3 5" id="KW-1133">Transmembrane helix</keyword>
<reference evidence="6 7" key="1">
    <citation type="submission" date="2016-03" db="EMBL/GenBank/DDBJ databases">
        <title>Microsymbionts genomes from the relict species Vavilovia formosa (Stev.) Fed.</title>
        <authorList>
            <person name="Kopat V."/>
            <person name="Chirak E."/>
            <person name="Kimeklis A."/>
            <person name="Andronov E."/>
        </authorList>
    </citation>
    <scope>NUCLEOTIDE SEQUENCE [LARGE SCALE GENOMIC DNA]</scope>
    <source>
        <strain evidence="6 7">Vaf07</strain>
    </source>
</reference>
<dbReference type="OrthoDB" id="7203053at2"/>
<dbReference type="InterPro" id="IPR052527">
    <property type="entry name" value="Metal_cation-efflux_comp"/>
</dbReference>
<sequence>MIVRLVIRTLVWFGVLGAVLFTAAGTWQWPAAWSFLLFMILLGLGGGLWLIQIDPALFEERMRPVVQQGQPPADRVFMVAFFTVALVWLIVAGLDQRFGLSQMTAGVQVAGAAITLSGIAISFWVLRENSFAAPVIKLQRDRGHHVIDTGPYHFVRHPMYSGAILFFLGTSLWLGSWWSAALTLIMAVLFAWRTRAEERTLRDGLSGYTDYTMRVRYRLCPGLW</sequence>
<dbReference type="EMBL" id="LVYV01000034">
    <property type="protein sequence ID" value="KZD21753.1"/>
    <property type="molecule type" value="Genomic_DNA"/>
</dbReference>
<dbReference type="GO" id="GO:0012505">
    <property type="term" value="C:endomembrane system"/>
    <property type="evidence" value="ECO:0007669"/>
    <property type="project" value="UniProtKB-SubCell"/>
</dbReference>